<feature type="chain" id="PRO_5030805234" description="Cellulase" evidence="1">
    <location>
        <begin position="28"/>
        <end position="358"/>
    </location>
</feature>
<sequence length="358" mass="39568">MLRRQFFAGSAAALATTFTGFTLPAHAALAPPVINVVATVKALRIPSGPWAGGYEIAPAGRLNWYFTNLGLLPVVQLLNAADRELYIRSYLDLYLKTVRADGTIEDVDFTSGLSTSGAYAMVPSDSDDSYAATLLTLAVKYLRASKNWVWWDANKAKLKFIAYRNLAVMVKPDGYTSVFQAPRNQSNSIGYLMDNCEVYRGLRDFAAMLRERGEPSEATYYDSFATGITNGILKIGFDNARGGFAVGDHTPLAETSFYPGTTCQVFPQAFGVSELAPYFDRGFQFLETYSPGWADGRYDPYPWAVLGLVAAKRGRFAQARTQKTLIEQMFVDNRALVTINELGFYQRTKRLLAGLSEI</sequence>
<dbReference type="InterPro" id="IPR012341">
    <property type="entry name" value="6hp_glycosidase-like_sf"/>
</dbReference>
<dbReference type="Gene3D" id="1.50.10.10">
    <property type="match status" value="1"/>
</dbReference>
<evidence type="ECO:0000313" key="2">
    <source>
        <dbReference type="EMBL" id="NWF46418.1"/>
    </source>
</evidence>
<name>A0A7Y8GY16_9BURK</name>
<evidence type="ECO:0000256" key="1">
    <source>
        <dbReference type="SAM" id="SignalP"/>
    </source>
</evidence>
<dbReference type="EMBL" id="VYGV01000012">
    <property type="protein sequence ID" value="NWF46418.1"/>
    <property type="molecule type" value="Genomic_DNA"/>
</dbReference>
<protein>
    <recommendedName>
        <fullName evidence="4">Cellulase</fullName>
    </recommendedName>
</protein>
<comment type="caution">
    <text evidence="2">The sequence shown here is derived from an EMBL/GenBank/DDBJ whole genome shotgun (WGS) entry which is preliminary data.</text>
</comment>
<dbReference type="Proteomes" id="UP000545507">
    <property type="component" value="Unassembled WGS sequence"/>
</dbReference>
<dbReference type="AlphaFoldDB" id="A0A7Y8GY16"/>
<evidence type="ECO:0008006" key="4">
    <source>
        <dbReference type="Google" id="ProtNLM"/>
    </source>
</evidence>
<keyword evidence="1" id="KW-0732">Signal</keyword>
<dbReference type="RefSeq" id="WP_177136303.1">
    <property type="nucleotide sequence ID" value="NZ_JAGPWB010000068.1"/>
</dbReference>
<feature type="signal peptide" evidence="1">
    <location>
        <begin position="1"/>
        <end position="27"/>
    </location>
</feature>
<dbReference type="InterPro" id="IPR008928">
    <property type="entry name" value="6-hairpin_glycosidase_sf"/>
</dbReference>
<keyword evidence="3" id="KW-1185">Reference proteome</keyword>
<accession>A0A7Y8GY16</accession>
<organism evidence="2 3">
    <name type="scientific">Hydrogenophaga aromaticivorans</name>
    <dbReference type="NCBI Taxonomy" id="2610898"/>
    <lineage>
        <taxon>Bacteria</taxon>
        <taxon>Pseudomonadati</taxon>
        <taxon>Pseudomonadota</taxon>
        <taxon>Betaproteobacteria</taxon>
        <taxon>Burkholderiales</taxon>
        <taxon>Comamonadaceae</taxon>
        <taxon>Hydrogenophaga</taxon>
    </lineage>
</organism>
<dbReference type="GO" id="GO:0005975">
    <property type="term" value="P:carbohydrate metabolic process"/>
    <property type="evidence" value="ECO:0007669"/>
    <property type="project" value="InterPro"/>
</dbReference>
<proteinExistence type="predicted"/>
<dbReference type="SUPFAM" id="SSF48208">
    <property type="entry name" value="Six-hairpin glycosidases"/>
    <property type="match status" value="1"/>
</dbReference>
<gene>
    <name evidence="2" type="ORF">F3K02_14340</name>
</gene>
<evidence type="ECO:0000313" key="3">
    <source>
        <dbReference type="Proteomes" id="UP000545507"/>
    </source>
</evidence>
<reference evidence="2 3" key="1">
    <citation type="submission" date="2019-09" db="EMBL/GenBank/DDBJ databases">
        <title>Hydrogenophaga aromatica sp. nov., isolated from a para-xylene-degrading enrichment culture.</title>
        <authorList>
            <person name="Tancsics A."/>
            <person name="Banerjee S."/>
        </authorList>
    </citation>
    <scope>NUCLEOTIDE SEQUENCE [LARGE SCALE GENOMIC DNA]</scope>
    <source>
        <strain evidence="2 3">D2P1</strain>
    </source>
</reference>